<comment type="catalytic activity">
    <reaction evidence="6">
        <text>L-methionine + H2O = methanethiol + 2-oxobutanoate + NH4(+)</text>
        <dbReference type="Rhea" id="RHEA:23800"/>
        <dbReference type="ChEBI" id="CHEBI:15377"/>
        <dbReference type="ChEBI" id="CHEBI:16007"/>
        <dbReference type="ChEBI" id="CHEBI:16763"/>
        <dbReference type="ChEBI" id="CHEBI:28938"/>
        <dbReference type="ChEBI" id="CHEBI:57844"/>
        <dbReference type="EC" id="4.4.1.11"/>
    </reaction>
    <physiologicalReaction direction="left-to-right" evidence="6">
        <dbReference type="Rhea" id="RHEA:23801"/>
    </physiologicalReaction>
</comment>
<reference evidence="9" key="1">
    <citation type="journal article" date="2014" name="Int. J. Syst. Evol. Microbiol.">
        <title>Complete genome sequence of Corynebacterium casei LMG S-19264T (=DSM 44701T), isolated from a smear-ripened cheese.</title>
        <authorList>
            <consortium name="US DOE Joint Genome Institute (JGI-PGF)"/>
            <person name="Walter F."/>
            <person name="Albersmeier A."/>
            <person name="Kalinowski J."/>
            <person name="Ruckert C."/>
        </authorList>
    </citation>
    <scope>NUCLEOTIDE SEQUENCE</scope>
    <source>
        <strain evidence="9">JCM 14719</strain>
    </source>
</reference>
<organism evidence="9 10">
    <name type="scientific">Calditerricola satsumensis</name>
    <dbReference type="NCBI Taxonomy" id="373054"/>
    <lineage>
        <taxon>Bacteria</taxon>
        <taxon>Bacillati</taxon>
        <taxon>Bacillota</taxon>
        <taxon>Bacilli</taxon>
        <taxon>Bacillales</taxon>
        <taxon>Bacillaceae</taxon>
        <taxon>Calditerricola</taxon>
    </lineage>
</organism>
<dbReference type="GO" id="GO:0018826">
    <property type="term" value="F:methionine gamma-lyase activity"/>
    <property type="evidence" value="ECO:0007669"/>
    <property type="project" value="UniProtKB-EC"/>
</dbReference>
<dbReference type="Pfam" id="PF01053">
    <property type="entry name" value="Cys_Met_Meta_PP"/>
    <property type="match status" value="1"/>
</dbReference>
<keyword evidence="10" id="KW-1185">Reference proteome</keyword>
<evidence type="ECO:0000256" key="2">
    <source>
        <dbReference type="ARBA" id="ARBA00022898"/>
    </source>
</evidence>
<sequence length="399" mass="43309">MTWRFDTRVVHFRQKGLERETPKAPPIYQTSAFAFSDLDELEAYFAGERQYLYTRFRNPNADDFARGVAALEGGEDGVAAASGMAAILAATLAVVKPGERILCPEEVYGGTYHLFTHELARLGIGVDFAPANDVDAFARAFTPETRLVFLETISNPLLRVPPLKELAALARERGAVVVVDNTFATPYLARPLEWGAHLVVHSATKFLAGHSDVTAGVVVGERHLVKRAREIIAAYGCHLNPFEAWLAARGLKTLSVRMARHCENAMRMARWLAARPAVARVYYPGLSEDDGERVRTLLGGRGGALVTFRLREGTDVGAFFRGLSWIKLVPTLAGVETTVAHPASTSHRALPPARRRAVGVTDEVVRLSVGLEDPADICDDLARGLAAAEGQTGAIAQSD</sequence>
<dbReference type="PANTHER" id="PTHR11808">
    <property type="entry name" value="TRANS-SULFURATION ENZYME FAMILY MEMBER"/>
    <property type="match status" value="1"/>
</dbReference>
<gene>
    <name evidence="9" type="ORF">GCM10007043_20590</name>
</gene>
<dbReference type="PIRSF" id="PIRSF001434">
    <property type="entry name" value="CGS"/>
    <property type="match status" value="1"/>
</dbReference>
<comment type="cofactor">
    <cofactor evidence="1 8">
        <name>pyridoxal 5'-phosphate</name>
        <dbReference type="ChEBI" id="CHEBI:597326"/>
    </cofactor>
</comment>
<comment type="caution">
    <text evidence="9">The sequence shown here is derived from an EMBL/GenBank/DDBJ whole genome shotgun (WGS) entry which is preliminary data.</text>
</comment>
<feature type="modified residue" description="N6-(pyridoxal phosphate)lysine" evidence="7">
    <location>
        <position position="205"/>
    </location>
</feature>
<dbReference type="AlphaFoldDB" id="A0A8J3BGM8"/>
<accession>A0A8J3BGM8</accession>
<dbReference type="SUPFAM" id="SSF53383">
    <property type="entry name" value="PLP-dependent transferases"/>
    <property type="match status" value="1"/>
</dbReference>
<dbReference type="InterPro" id="IPR015424">
    <property type="entry name" value="PyrdxlP-dep_Trfase"/>
</dbReference>
<dbReference type="GO" id="GO:0005737">
    <property type="term" value="C:cytoplasm"/>
    <property type="evidence" value="ECO:0007669"/>
    <property type="project" value="TreeGrafter"/>
</dbReference>
<evidence type="ECO:0000256" key="1">
    <source>
        <dbReference type="ARBA" id="ARBA00001933"/>
    </source>
</evidence>
<dbReference type="GO" id="GO:0019346">
    <property type="term" value="P:transsulfuration"/>
    <property type="evidence" value="ECO:0007669"/>
    <property type="project" value="InterPro"/>
</dbReference>
<dbReference type="Gene3D" id="3.90.1150.10">
    <property type="entry name" value="Aspartate Aminotransferase, domain 1"/>
    <property type="match status" value="1"/>
</dbReference>
<dbReference type="InterPro" id="IPR015422">
    <property type="entry name" value="PyrdxlP-dep_Trfase_small"/>
</dbReference>
<keyword evidence="2 7" id="KW-0663">Pyridoxal phosphate</keyword>
<reference evidence="9" key="2">
    <citation type="submission" date="2020-09" db="EMBL/GenBank/DDBJ databases">
        <authorList>
            <person name="Sun Q."/>
            <person name="Ohkuma M."/>
        </authorList>
    </citation>
    <scope>NUCLEOTIDE SEQUENCE</scope>
    <source>
        <strain evidence="9">JCM 14719</strain>
    </source>
</reference>
<evidence type="ECO:0000313" key="10">
    <source>
        <dbReference type="Proteomes" id="UP000637720"/>
    </source>
</evidence>
<dbReference type="EMBL" id="BMOF01000054">
    <property type="protein sequence ID" value="GGK06417.1"/>
    <property type="molecule type" value="Genomic_DNA"/>
</dbReference>
<dbReference type="Gene3D" id="3.40.640.10">
    <property type="entry name" value="Type I PLP-dependent aspartate aminotransferase-like (Major domain)"/>
    <property type="match status" value="1"/>
</dbReference>
<evidence type="ECO:0000256" key="5">
    <source>
        <dbReference type="ARBA" id="ARBA00048780"/>
    </source>
</evidence>
<evidence type="ECO:0000256" key="8">
    <source>
        <dbReference type="RuleBase" id="RU362118"/>
    </source>
</evidence>
<dbReference type="GO" id="GO:0030170">
    <property type="term" value="F:pyridoxal phosphate binding"/>
    <property type="evidence" value="ECO:0007669"/>
    <property type="project" value="InterPro"/>
</dbReference>
<evidence type="ECO:0000256" key="4">
    <source>
        <dbReference type="ARBA" id="ARBA00047199"/>
    </source>
</evidence>
<proteinExistence type="inferred from homology"/>
<evidence type="ECO:0000256" key="6">
    <source>
        <dbReference type="ARBA" id="ARBA00052699"/>
    </source>
</evidence>
<dbReference type="InterPro" id="IPR015421">
    <property type="entry name" value="PyrdxlP-dep_Trfase_major"/>
</dbReference>
<evidence type="ECO:0000256" key="3">
    <source>
        <dbReference type="ARBA" id="ARBA00047175"/>
    </source>
</evidence>
<evidence type="ECO:0000256" key="7">
    <source>
        <dbReference type="PIRSR" id="PIRSR001434-2"/>
    </source>
</evidence>
<comment type="similarity">
    <text evidence="8">Belongs to the trans-sulfuration enzymes family.</text>
</comment>
<dbReference type="EC" id="4.4.1.2" evidence="3"/>
<dbReference type="CDD" id="cd00614">
    <property type="entry name" value="CGS_like"/>
    <property type="match status" value="1"/>
</dbReference>
<dbReference type="InterPro" id="IPR000277">
    <property type="entry name" value="Cys/Met-Metab_PyrdxlP-dep_enz"/>
</dbReference>
<dbReference type="Proteomes" id="UP000637720">
    <property type="component" value="Unassembled WGS sequence"/>
</dbReference>
<dbReference type="GO" id="GO:0047982">
    <property type="term" value="F:homocysteine desulfhydrase activity"/>
    <property type="evidence" value="ECO:0007669"/>
    <property type="project" value="UniProtKB-EC"/>
</dbReference>
<comment type="catalytic activity">
    <reaction evidence="5">
        <text>L-homocysteine + H2O = 2-oxobutanoate + hydrogen sulfide + NH4(+) + H(+)</text>
        <dbReference type="Rhea" id="RHEA:14501"/>
        <dbReference type="ChEBI" id="CHEBI:15377"/>
        <dbReference type="ChEBI" id="CHEBI:15378"/>
        <dbReference type="ChEBI" id="CHEBI:16763"/>
        <dbReference type="ChEBI" id="CHEBI:28938"/>
        <dbReference type="ChEBI" id="CHEBI:29919"/>
        <dbReference type="ChEBI" id="CHEBI:58199"/>
        <dbReference type="EC" id="4.4.1.2"/>
    </reaction>
    <physiologicalReaction direction="left-to-right" evidence="5">
        <dbReference type="Rhea" id="RHEA:14502"/>
    </physiologicalReaction>
</comment>
<evidence type="ECO:0000313" key="9">
    <source>
        <dbReference type="EMBL" id="GGK06417.1"/>
    </source>
</evidence>
<name>A0A8J3BGM8_9BACI</name>
<dbReference type="RefSeq" id="WP_188817959.1">
    <property type="nucleotide sequence ID" value="NZ_BMOF01000054.1"/>
</dbReference>
<dbReference type="FunFam" id="3.40.640.10:FF:000046">
    <property type="entry name" value="Cystathionine gamma-lyase"/>
    <property type="match status" value="1"/>
</dbReference>
<protein>
    <recommendedName>
        <fullName evidence="3">homocysteine desulfhydrase</fullName>
        <ecNumber evidence="3">4.4.1.2</ecNumber>
    </recommendedName>
    <alternativeName>
        <fullName evidence="4">Homocysteine desulfhydrase</fullName>
    </alternativeName>
</protein>